<proteinExistence type="predicted"/>
<dbReference type="GO" id="GO:0003676">
    <property type="term" value="F:nucleic acid binding"/>
    <property type="evidence" value="ECO:0007669"/>
    <property type="project" value="InterPro"/>
</dbReference>
<feature type="transmembrane region" description="Helical" evidence="1">
    <location>
        <begin position="17"/>
        <end position="34"/>
    </location>
</feature>
<evidence type="ECO:0000256" key="1">
    <source>
        <dbReference type="SAM" id="Phobius"/>
    </source>
</evidence>
<keyword evidence="1" id="KW-0812">Transmembrane</keyword>
<dbReference type="InterPro" id="IPR036397">
    <property type="entry name" value="RNaseH_sf"/>
</dbReference>
<evidence type="ECO:0000313" key="3">
    <source>
        <dbReference type="Proteomes" id="UP000887159"/>
    </source>
</evidence>
<name>A0A8X6S4Q3_TRICX</name>
<keyword evidence="1" id="KW-0472">Membrane</keyword>
<protein>
    <submittedName>
        <fullName evidence="2">Uncharacterized protein</fullName>
    </submittedName>
</protein>
<reference evidence="2" key="1">
    <citation type="submission" date="2020-08" db="EMBL/GenBank/DDBJ databases">
        <title>Multicomponent nature underlies the extraordinary mechanical properties of spider dragline silk.</title>
        <authorList>
            <person name="Kono N."/>
            <person name="Nakamura H."/>
            <person name="Mori M."/>
            <person name="Yoshida Y."/>
            <person name="Ohtoshi R."/>
            <person name="Malay A.D."/>
            <person name="Moran D.A.P."/>
            <person name="Tomita M."/>
            <person name="Numata K."/>
            <person name="Arakawa K."/>
        </authorList>
    </citation>
    <scope>NUCLEOTIDE SEQUENCE</scope>
</reference>
<accession>A0A8X6S4Q3</accession>
<evidence type="ECO:0000313" key="2">
    <source>
        <dbReference type="EMBL" id="GFY05701.1"/>
    </source>
</evidence>
<sequence length="90" mass="10238">MNPLCFTRTVQGSDGSIMIWSMVCWHGSGALVFLEGKHTAMRYLDILTYQVHSAMLPLYPDGDGYFMGDNATMQLIRSVQIWFAEHQCVF</sequence>
<dbReference type="AlphaFoldDB" id="A0A8X6S4Q3"/>
<dbReference type="EMBL" id="BMAU01021255">
    <property type="protein sequence ID" value="GFY05701.1"/>
    <property type="molecule type" value="Genomic_DNA"/>
</dbReference>
<organism evidence="2 3">
    <name type="scientific">Trichonephila clavipes</name>
    <name type="common">Golden silk orbweaver</name>
    <name type="synonym">Nephila clavipes</name>
    <dbReference type="NCBI Taxonomy" id="2585209"/>
    <lineage>
        <taxon>Eukaryota</taxon>
        <taxon>Metazoa</taxon>
        <taxon>Ecdysozoa</taxon>
        <taxon>Arthropoda</taxon>
        <taxon>Chelicerata</taxon>
        <taxon>Arachnida</taxon>
        <taxon>Araneae</taxon>
        <taxon>Araneomorphae</taxon>
        <taxon>Entelegynae</taxon>
        <taxon>Araneoidea</taxon>
        <taxon>Nephilidae</taxon>
        <taxon>Trichonephila</taxon>
    </lineage>
</organism>
<gene>
    <name evidence="2" type="ORF">TNCV_4403681</name>
</gene>
<comment type="caution">
    <text evidence="2">The sequence shown here is derived from an EMBL/GenBank/DDBJ whole genome shotgun (WGS) entry which is preliminary data.</text>
</comment>
<keyword evidence="3" id="KW-1185">Reference proteome</keyword>
<keyword evidence="1" id="KW-1133">Transmembrane helix</keyword>
<dbReference type="Gene3D" id="3.30.420.10">
    <property type="entry name" value="Ribonuclease H-like superfamily/Ribonuclease H"/>
    <property type="match status" value="1"/>
</dbReference>
<dbReference type="Proteomes" id="UP000887159">
    <property type="component" value="Unassembled WGS sequence"/>
</dbReference>